<evidence type="ECO:0000313" key="3">
    <source>
        <dbReference type="Proteomes" id="UP000237797"/>
    </source>
</evidence>
<reference evidence="2 3" key="1">
    <citation type="submission" date="2018-03" db="EMBL/GenBank/DDBJ databases">
        <title>Genomic Encyclopedia of Archaeal and Bacterial Type Strains, Phase II (KMG-II): from individual species to whole genera.</title>
        <authorList>
            <person name="Goeker M."/>
        </authorList>
    </citation>
    <scope>NUCLEOTIDE SEQUENCE [LARGE SCALE GENOMIC DNA]</scope>
    <source>
        <strain evidence="2 3">DSM 44946</strain>
    </source>
</reference>
<organism evidence="2 3">
    <name type="scientific">Planifilum fimeticola</name>
    <dbReference type="NCBI Taxonomy" id="201975"/>
    <lineage>
        <taxon>Bacteria</taxon>
        <taxon>Bacillati</taxon>
        <taxon>Bacillota</taxon>
        <taxon>Bacilli</taxon>
        <taxon>Bacillales</taxon>
        <taxon>Thermoactinomycetaceae</taxon>
        <taxon>Planifilum</taxon>
    </lineage>
</organism>
<dbReference type="InterPro" id="IPR014247">
    <property type="entry name" value="Spore_lipoprot_YhcN/YlaJ"/>
</dbReference>
<comment type="caution">
    <text evidence="2">The sequence shown here is derived from an EMBL/GenBank/DDBJ whole genome shotgun (WGS) entry which is preliminary data.</text>
</comment>
<dbReference type="RefSeq" id="WP_106344386.1">
    <property type="nucleotide sequence ID" value="NZ_PVNE01000005.1"/>
</dbReference>
<gene>
    <name evidence="2" type="ORF">CLV97_10578</name>
</gene>
<dbReference type="Proteomes" id="UP000237797">
    <property type="component" value="Unassembled WGS sequence"/>
</dbReference>
<dbReference type="GO" id="GO:0030435">
    <property type="term" value="P:sporulation resulting in formation of a cellular spore"/>
    <property type="evidence" value="ECO:0007669"/>
    <property type="project" value="InterPro"/>
</dbReference>
<name>A0A2T0LH32_9BACL</name>
<protein>
    <submittedName>
        <fullName evidence="2">YhcN/YlaJ family sporulation lipoprotein</fullName>
    </submittedName>
</protein>
<proteinExistence type="predicted"/>
<dbReference type="InterPro" id="IPR019076">
    <property type="entry name" value="Spore_lipoprot_YhcN/YlaJ-like"/>
</dbReference>
<dbReference type="NCBIfam" id="TIGR02898">
    <property type="entry name" value="spore_YhcN_YlaJ"/>
    <property type="match status" value="1"/>
</dbReference>
<accession>A0A2T0LH32</accession>
<sequence>MIRVLSLIFIATVCLLGCQPANKPPANESAPPPGTGPQKVRVDQTAPESRRTDRNQAIAERMVRIATSFPQVKNATAVVAGRYTIVGIDVDPTLDRGRVGTIKYSVAQALHEDPQGKDALVTADVDLVQRLRELADDMRAGRPAAGIAEELAEIAGRIMPQPSKEVPRQEQTPNRLDQERLNQTPNPSPPRKEMPR</sequence>
<dbReference type="EMBL" id="PVNE01000005">
    <property type="protein sequence ID" value="PRX41651.1"/>
    <property type="molecule type" value="Genomic_DNA"/>
</dbReference>
<feature type="compositionally biased region" description="Polar residues" evidence="1">
    <location>
        <begin position="169"/>
        <end position="185"/>
    </location>
</feature>
<dbReference type="AlphaFoldDB" id="A0A2T0LH32"/>
<evidence type="ECO:0000313" key="2">
    <source>
        <dbReference type="EMBL" id="PRX41651.1"/>
    </source>
</evidence>
<dbReference type="OrthoDB" id="2381329at2"/>
<evidence type="ECO:0000256" key="1">
    <source>
        <dbReference type="SAM" id="MobiDB-lite"/>
    </source>
</evidence>
<feature type="region of interest" description="Disordered" evidence="1">
    <location>
        <begin position="24"/>
        <end position="54"/>
    </location>
</feature>
<keyword evidence="3" id="KW-1185">Reference proteome</keyword>
<keyword evidence="2" id="KW-0449">Lipoprotein</keyword>
<feature type="region of interest" description="Disordered" evidence="1">
    <location>
        <begin position="155"/>
        <end position="196"/>
    </location>
</feature>
<dbReference type="Pfam" id="PF09580">
    <property type="entry name" value="Spore_YhcN_YlaJ"/>
    <property type="match status" value="1"/>
</dbReference>